<reference evidence="4 5" key="1">
    <citation type="submission" date="2019-02" db="EMBL/GenBank/DDBJ databases">
        <title>Isolation and identification of novel species under the genus Muribaculum.</title>
        <authorList>
            <person name="Miyake S."/>
            <person name="Ding Y."/>
            <person name="Low A."/>
            <person name="Soh M."/>
            <person name="Seedorf H."/>
        </authorList>
    </citation>
    <scope>NUCLEOTIDE SEQUENCE [LARGE SCALE GENOMIC DNA]</scope>
    <source>
        <strain evidence="4 5">TLL-A3</strain>
    </source>
</reference>
<evidence type="ECO:0000259" key="3">
    <source>
        <dbReference type="PROSITE" id="PS51186"/>
    </source>
</evidence>
<evidence type="ECO:0000256" key="2">
    <source>
        <dbReference type="ARBA" id="ARBA00023315"/>
    </source>
</evidence>
<dbReference type="Pfam" id="PF00583">
    <property type="entry name" value="Acetyltransf_1"/>
    <property type="match status" value="1"/>
</dbReference>
<dbReference type="CDD" id="cd04301">
    <property type="entry name" value="NAT_SF"/>
    <property type="match status" value="1"/>
</dbReference>
<comment type="caution">
    <text evidence="4">The sequence shown here is derived from an EMBL/GenBank/DDBJ whole genome shotgun (WGS) entry which is preliminary data.</text>
</comment>
<accession>A0A4Z0V0S5</accession>
<dbReference type="GO" id="GO:0016747">
    <property type="term" value="F:acyltransferase activity, transferring groups other than amino-acyl groups"/>
    <property type="evidence" value="ECO:0007669"/>
    <property type="project" value="InterPro"/>
</dbReference>
<dbReference type="PANTHER" id="PTHR43420">
    <property type="entry name" value="ACETYLTRANSFERASE"/>
    <property type="match status" value="1"/>
</dbReference>
<dbReference type="InterPro" id="IPR016181">
    <property type="entry name" value="Acyl_CoA_acyltransferase"/>
</dbReference>
<evidence type="ECO:0000313" key="5">
    <source>
        <dbReference type="Proteomes" id="UP000297635"/>
    </source>
</evidence>
<dbReference type="AlphaFoldDB" id="A0A4Z0V0S5"/>
<name>A0A4Z0V0S5_9BACT</name>
<protein>
    <submittedName>
        <fullName evidence="4">GNAT family N-acetyltransferase</fullName>
    </submittedName>
</protein>
<keyword evidence="5" id="KW-1185">Reference proteome</keyword>
<feature type="domain" description="N-acetyltransferase" evidence="3">
    <location>
        <begin position="1"/>
        <end position="186"/>
    </location>
</feature>
<dbReference type="EMBL" id="SJSA01000002">
    <property type="protein sequence ID" value="TGG36709.1"/>
    <property type="molecule type" value="Genomic_DNA"/>
</dbReference>
<dbReference type="GeneID" id="82150675"/>
<sequence>MKIIPARPEDSHLIGESVVEAIGIEIAQNLAGENHTLEDVVDMFAMLAKRDDTQYSYTNTLVALDDRGNPVGVCVGYDGARLHELRLPFFEAVSSCLGLSLEGVEDECDAEEFYLDTLAVLPEYRGKGIASELLKESIKRAAKCGKPAGLLVDPVNPKARRLYERVGFTKVGDRPFVHVMMDHMQYLG</sequence>
<dbReference type="InterPro" id="IPR000182">
    <property type="entry name" value="GNAT_dom"/>
</dbReference>
<dbReference type="Gene3D" id="3.40.630.30">
    <property type="match status" value="1"/>
</dbReference>
<dbReference type="SUPFAM" id="SSF55729">
    <property type="entry name" value="Acyl-CoA N-acyltransferases (Nat)"/>
    <property type="match status" value="1"/>
</dbReference>
<evidence type="ECO:0000313" key="4">
    <source>
        <dbReference type="EMBL" id="TGG36709.1"/>
    </source>
</evidence>
<dbReference type="RefSeq" id="WP_135472421.1">
    <property type="nucleotide sequence ID" value="NZ_CASCNC010000023.1"/>
</dbReference>
<keyword evidence="2" id="KW-0012">Acyltransferase</keyword>
<keyword evidence="1 4" id="KW-0808">Transferase</keyword>
<proteinExistence type="predicted"/>
<dbReference type="InterPro" id="IPR050680">
    <property type="entry name" value="YpeA/RimI_acetyltransf"/>
</dbReference>
<dbReference type="Proteomes" id="UP000297635">
    <property type="component" value="Unassembled WGS sequence"/>
</dbReference>
<evidence type="ECO:0000256" key="1">
    <source>
        <dbReference type="ARBA" id="ARBA00022679"/>
    </source>
</evidence>
<gene>
    <name evidence="4" type="ORF">EZ315_12815</name>
</gene>
<dbReference type="PROSITE" id="PS51186">
    <property type="entry name" value="GNAT"/>
    <property type="match status" value="1"/>
</dbReference>
<organism evidence="4 5">
    <name type="scientific">Duncaniella freteri</name>
    <dbReference type="NCBI Taxonomy" id="2530391"/>
    <lineage>
        <taxon>Bacteria</taxon>
        <taxon>Pseudomonadati</taxon>
        <taxon>Bacteroidota</taxon>
        <taxon>Bacteroidia</taxon>
        <taxon>Bacteroidales</taxon>
        <taxon>Muribaculaceae</taxon>
        <taxon>Duncaniella</taxon>
    </lineage>
</organism>